<feature type="non-terminal residue" evidence="2">
    <location>
        <position position="1"/>
    </location>
</feature>
<feature type="region of interest" description="Disordered" evidence="1">
    <location>
        <begin position="1"/>
        <end position="24"/>
    </location>
</feature>
<reference evidence="2" key="1">
    <citation type="submission" date="2015-11" db="EMBL/GenBank/DDBJ databases">
        <title>De novo transcriptome assembly of four potential Pierce s Disease insect vectors from Arizona vineyards.</title>
        <authorList>
            <person name="Tassone E.E."/>
        </authorList>
    </citation>
    <scope>NUCLEOTIDE SEQUENCE</scope>
</reference>
<feature type="non-terminal residue" evidence="2">
    <location>
        <position position="438"/>
    </location>
</feature>
<organism evidence="2">
    <name type="scientific">Homalodisca liturata</name>
    <dbReference type="NCBI Taxonomy" id="320908"/>
    <lineage>
        <taxon>Eukaryota</taxon>
        <taxon>Metazoa</taxon>
        <taxon>Ecdysozoa</taxon>
        <taxon>Arthropoda</taxon>
        <taxon>Hexapoda</taxon>
        <taxon>Insecta</taxon>
        <taxon>Pterygota</taxon>
        <taxon>Neoptera</taxon>
        <taxon>Paraneoptera</taxon>
        <taxon>Hemiptera</taxon>
        <taxon>Auchenorrhyncha</taxon>
        <taxon>Membracoidea</taxon>
        <taxon>Cicadellidae</taxon>
        <taxon>Cicadellinae</taxon>
        <taxon>Proconiini</taxon>
        <taxon>Homalodisca</taxon>
    </lineage>
</organism>
<name>A0A1B6I9Q2_9HEMI</name>
<dbReference type="AlphaFoldDB" id="A0A1B6I9Q2"/>
<evidence type="ECO:0000313" key="2">
    <source>
        <dbReference type="EMBL" id="JAS83676.1"/>
    </source>
</evidence>
<protein>
    <recommendedName>
        <fullName evidence="3">Kinase</fullName>
    </recommendedName>
</protein>
<evidence type="ECO:0008006" key="3">
    <source>
        <dbReference type="Google" id="ProtNLM"/>
    </source>
</evidence>
<gene>
    <name evidence="2" type="ORF">g.57102</name>
</gene>
<proteinExistence type="predicted"/>
<sequence length="438" mass="48136">AAVDDALQGSSRQRRTGVVTASGLPASTSSRVEALIQRYTQLIQQHMEKSATKSQRKAVRSSLPNLETGVSNKFDCLKKDKLNRKLRKFSLSFEKESTEMGATQSSSSATSPTYLALPTFRKSKKKLSTSPSSLSDEGCSLAAAGSSESPASPLSSDDGREWSSAVTGEDALSRCLSSDSAVECVDISDDEEQRLGAEIVEKAGSVSSTESLNREVTDDVASSSKTYLLNEVVSGDRNDIELRSDRWFIEHYGSSVLERLNDRGKPDTWVADMGEVNLDRRMSEVDSIEGIDPGQERRESNLSCFTDDDEHPGYRYFRTPSVVVSDHSDDPAFASSSITLEEIERFRQEYAERQNSIGDSSSDCSVTSSWSNVYSTISALDAEFVLRTPERKASDCSSCSTLSGDEDPACEQVLQDVKTFNKPSGWRKLRNIVQWTPF</sequence>
<evidence type="ECO:0000256" key="1">
    <source>
        <dbReference type="SAM" id="MobiDB-lite"/>
    </source>
</evidence>
<accession>A0A1B6I9Q2</accession>
<feature type="compositionally biased region" description="Low complexity" evidence="1">
    <location>
        <begin position="128"/>
        <end position="156"/>
    </location>
</feature>
<dbReference type="EMBL" id="GECU01024030">
    <property type="protein sequence ID" value="JAS83676.1"/>
    <property type="molecule type" value="Transcribed_RNA"/>
</dbReference>
<feature type="region of interest" description="Disordered" evidence="1">
    <location>
        <begin position="126"/>
        <end position="163"/>
    </location>
</feature>